<feature type="region of interest" description="Disordered" evidence="1">
    <location>
        <begin position="1"/>
        <end position="41"/>
    </location>
</feature>
<evidence type="ECO:0000313" key="3">
    <source>
        <dbReference type="EMBL" id="JAT83067.1"/>
    </source>
</evidence>
<feature type="non-terminal residue" evidence="5">
    <location>
        <position position="150"/>
    </location>
</feature>
<name>A0A1E1WMR9_PECGO</name>
<evidence type="ECO:0000313" key="5">
    <source>
        <dbReference type="EMBL" id="JAT88300.1"/>
    </source>
</evidence>
<dbReference type="EMBL" id="GDQN01003186">
    <property type="protein sequence ID" value="JAT87868.1"/>
    <property type="molecule type" value="Transcribed_RNA"/>
</dbReference>
<dbReference type="EMBL" id="GDQN01008156">
    <property type="protein sequence ID" value="JAT82898.1"/>
    <property type="molecule type" value="Transcribed_RNA"/>
</dbReference>
<reference evidence="5" key="1">
    <citation type="submission" date="2015-09" db="EMBL/GenBank/DDBJ databases">
        <title>De novo assembly of Pectinophora gossypiella (Pink Bollworm) gut transcriptome.</title>
        <authorList>
            <person name="Tassone E.E."/>
        </authorList>
    </citation>
    <scope>NUCLEOTIDE SEQUENCE</scope>
</reference>
<protein>
    <submittedName>
        <fullName evidence="5">Uncharacterized protein</fullName>
    </submittedName>
</protein>
<sequence length="150" mass="17210">MKDKRLELKVSVRGDGSLGRNSLRSSTRSNRSNVSTNSSGLPISEIFATDRYAAPYHRPYFDILDKYRRPPNQYPAQSLQNLYQYEQPQNGYGIRGSNPYINYEEPPRRHVLESQFSSNYGPPGYPGQVYDTQPYQPYGTLPRTGPQRVN</sequence>
<evidence type="ECO:0000313" key="4">
    <source>
        <dbReference type="EMBL" id="JAT87868.1"/>
    </source>
</evidence>
<dbReference type="EMBL" id="GDQN01002754">
    <property type="protein sequence ID" value="JAT88300.1"/>
    <property type="molecule type" value="Transcribed_RNA"/>
</dbReference>
<evidence type="ECO:0000313" key="6">
    <source>
        <dbReference type="EMBL" id="JAT89646.1"/>
    </source>
</evidence>
<evidence type="ECO:0000256" key="1">
    <source>
        <dbReference type="SAM" id="MobiDB-lite"/>
    </source>
</evidence>
<evidence type="ECO:0000313" key="2">
    <source>
        <dbReference type="EMBL" id="JAT82898.1"/>
    </source>
</evidence>
<accession>A0A1E1WMR9</accession>
<organism evidence="5">
    <name type="scientific">Pectinophora gossypiella</name>
    <name type="common">Cotton pink bollworm</name>
    <name type="synonym">Depressaria gossypiella</name>
    <dbReference type="NCBI Taxonomy" id="13191"/>
    <lineage>
        <taxon>Eukaryota</taxon>
        <taxon>Metazoa</taxon>
        <taxon>Ecdysozoa</taxon>
        <taxon>Arthropoda</taxon>
        <taxon>Hexapoda</taxon>
        <taxon>Insecta</taxon>
        <taxon>Pterygota</taxon>
        <taxon>Neoptera</taxon>
        <taxon>Endopterygota</taxon>
        <taxon>Lepidoptera</taxon>
        <taxon>Glossata</taxon>
        <taxon>Ditrysia</taxon>
        <taxon>Gelechioidea</taxon>
        <taxon>Gelechiidae</taxon>
        <taxon>Apatetrinae</taxon>
        <taxon>Pectinophora</taxon>
    </lineage>
</organism>
<gene>
    <name evidence="2" type="ORF">g.9603</name>
    <name evidence="4" type="ORF">g.9605</name>
    <name evidence="6" type="ORF">g.9607</name>
    <name evidence="5" type="ORF">g.9609</name>
    <name evidence="3" type="ORF">g.9611</name>
</gene>
<feature type="compositionally biased region" description="Basic and acidic residues" evidence="1">
    <location>
        <begin position="1"/>
        <end position="12"/>
    </location>
</feature>
<dbReference type="EMBL" id="GDQN01001408">
    <property type="protein sequence ID" value="JAT89646.1"/>
    <property type="molecule type" value="Transcribed_RNA"/>
</dbReference>
<feature type="compositionally biased region" description="Low complexity" evidence="1">
    <location>
        <begin position="13"/>
        <end position="40"/>
    </location>
</feature>
<dbReference type="AlphaFoldDB" id="A0A1E1WMR9"/>
<proteinExistence type="predicted"/>
<dbReference type="EMBL" id="GDQN01007987">
    <property type="protein sequence ID" value="JAT83067.1"/>
    <property type="molecule type" value="Transcribed_RNA"/>
</dbReference>